<protein>
    <submittedName>
        <fullName evidence="1">Uncharacterized protein</fullName>
    </submittedName>
</protein>
<name>A0ABP9VCK5_9DEIO</name>
<gene>
    <name evidence="1" type="ORF">Dxin01_02711</name>
</gene>
<dbReference type="EMBL" id="BAABRN010000034">
    <property type="protein sequence ID" value="GAA5502964.1"/>
    <property type="molecule type" value="Genomic_DNA"/>
</dbReference>
<dbReference type="Proteomes" id="UP001458946">
    <property type="component" value="Unassembled WGS sequence"/>
</dbReference>
<accession>A0ABP9VCK5</accession>
<organism evidence="1 2">
    <name type="scientific">Deinococcus xinjiangensis</name>
    <dbReference type="NCBI Taxonomy" id="457454"/>
    <lineage>
        <taxon>Bacteria</taxon>
        <taxon>Thermotogati</taxon>
        <taxon>Deinococcota</taxon>
        <taxon>Deinococci</taxon>
        <taxon>Deinococcales</taxon>
        <taxon>Deinococcaceae</taxon>
        <taxon>Deinococcus</taxon>
    </lineage>
</organism>
<keyword evidence="2" id="KW-1185">Reference proteome</keyword>
<sequence length="279" mass="29110">MRGYWSAFLRELGADVAEPQLSDAEALALGQQSLSGEPLPVQLALGRILALGRVDAVLLPQPPAVAGDAWGEALTELLPRRISGLPQLIPVPDGGAELEKAATEIGLRLTHNAGRVRLALDKVRPLAAGPKVAAPVLSRASFSTVAVIGPRSLLSEDILAGELRPTLEGLGLHPVFGSELALSDVLSRAERMENAAKVPAGERELFGAASLLSGKSAVRGLVLVASKHDGAHQAALKRVAAKMHKPTLLLELSGPETDFSALAAFRDRLTGLATAEEQA</sequence>
<comment type="caution">
    <text evidence="1">The sequence shown here is derived from an EMBL/GenBank/DDBJ whole genome shotgun (WGS) entry which is preliminary data.</text>
</comment>
<evidence type="ECO:0000313" key="2">
    <source>
        <dbReference type="Proteomes" id="UP001458946"/>
    </source>
</evidence>
<proteinExistence type="predicted"/>
<reference evidence="1 2" key="1">
    <citation type="submission" date="2024-02" db="EMBL/GenBank/DDBJ databases">
        <title>Deinococcus xinjiangensis NBRC 107630.</title>
        <authorList>
            <person name="Ichikawa N."/>
            <person name="Katano-Makiyama Y."/>
            <person name="Hidaka K."/>
        </authorList>
    </citation>
    <scope>NUCLEOTIDE SEQUENCE [LARGE SCALE GENOMIC DNA]</scope>
    <source>
        <strain evidence="1 2">NBRC 107630</strain>
    </source>
</reference>
<evidence type="ECO:0000313" key="1">
    <source>
        <dbReference type="EMBL" id="GAA5502964.1"/>
    </source>
</evidence>